<feature type="transmembrane region" description="Helical" evidence="17">
    <location>
        <begin position="293"/>
        <end position="314"/>
    </location>
</feature>
<keyword evidence="5" id="KW-0133">Cell shape</keyword>
<proteinExistence type="inferred from homology"/>
<keyword evidence="18" id="KW-0132">Cell division</keyword>
<feature type="transmembrane region" description="Helical" evidence="17">
    <location>
        <begin position="359"/>
        <end position="382"/>
    </location>
</feature>
<dbReference type="GO" id="GO:0005886">
    <property type="term" value="C:plasma membrane"/>
    <property type="evidence" value="ECO:0007669"/>
    <property type="project" value="TreeGrafter"/>
</dbReference>
<evidence type="ECO:0000256" key="5">
    <source>
        <dbReference type="ARBA" id="ARBA00022960"/>
    </source>
</evidence>
<gene>
    <name evidence="18" type="ORF">DKZ56_06410</name>
</gene>
<evidence type="ECO:0000256" key="17">
    <source>
        <dbReference type="SAM" id="Phobius"/>
    </source>
</evidence>
<dbReference type="GO" id="GO:0051301">
    <property type="term" value="P:cell division"/>
    <property type="evidence" value="ECO:0007669"/>
    <property type="project" value="UniProtKB-KW"/>
</dbReference>
<comment type="similarity">
    <text evidence="11">Belongs to the SEDS family. FtsW subfamily.</text>
</comment>
<dbReference type="GO" id="GO:0009252">
    <property type="term" value="P:peptidoglycan biosynthetic process"/>
    <property type="evidence" value="ECO:0007669"/>
    <property type="project" value="UniProtKB-KW"/>
</dbReference>
<dbReference type="GO" id="GO:0008360">
    <property type="term" value="P:regulation of cell shape"/>
    <property type="evidence" value="ECO:0007669"/>
    <property type="project" value="UniProtKB-KW"/>
</dbReference>
<dbReference type="KEGG" id="uth:DKZ56_06410"/>
<evidence type="ECO:0000256" key="16">
    <source>
        <dbReference type="ARBA" id="ARBA00049966"/>
    </source>
</evidence>
<name>A0A4P6US92_9BACL</name>
<evidence type="ECO:0000256" key="6">
    <source>
        <dbReference type="ARBA" id="ARBA00022984"/>
    </source>
</evidence>
<evidence type="ECO:0000256" key="1">
    <source>
        <dbReference type="ARBA" id="ARBA00004141"/>
    </source>
</evidence>
<evidence type="ECO:0000256" key="10">
    <source>
        <dbReference type="ARBA" id="ARBA00033270"/>
    </source>
</evidence>
<dbReference type="Proteomes" id="UP000291151">
    <property type="component" value="Chromosome"/>
</dbReference>
<dbReference type="GO" id="GO:0032153">
    <property type="term" value="C:cell division site"/>
    <property type="evidence" value="ECO:0007669"/>
    <property type="project" value="TreeGrafter"/>
</dbReference>
<evidence type="ECO:0000313" key="19">
    <source>
        <dbReference type="Proteomes" id="UP000291151"/>
    </source>
</evidence>
<evidence type="ECO:0000256" key="14">
    <source>
        <dbReference type="ARBA" id="ARBA00044770"/>
    </source>
</evidence>
<dbReference type="GO" id="GO:0008955">
    <property type="term" value="F:peptidoglycan glycosyltransferase activity"/>
    <property type="evidence" value="ECO:0007669"/>
    <property type="project" value="UniProtKB-EC"/>
</dbReference>
<evidence type="ECO:0000256" key="13">
    <source>
        <dbReference type="ARBA" id="ARBA00041418"/>
    </source>
</evidence>
<comment type="subcellular location">
    <subcellularLocation>
        <location evidence="1">Membrane</location>
        <topology evidence="1">Multi-pass membrane protein</topology>
    </subcellularLocation>
</comment>
<evidence type="ECO:0000256" key="8">
    <source>
        <dbReference type="ARBA" id="ARBA00023136"/>
    </source>
</evidence>
<evidence type="ECO:0000256" key="9">
    <source>
        <dbReference type="ARBA" id="ARBA00032370"/>
    </source>
</evidence>
<organism evidence="18 19">
    <name type="scientific">Ureibacillus thermophilus</name>
    <dbReference type="NCBI Taxonomy" id="367743"/>
    <lineage>
        <taxon>Bacteria</taxon>
        <taxon>Bacillati</taxon>
        <taxon>Bacillota</taxon>
        <taxon>Bacilli</taxon>
        <taxon>Bacillales</taxon>
        <taxon>Caryophanaceae</taxon>
        <taxon>Ureibacillus</taxon>
    </lineage>
</organism>
<dbReference type="PANTHER" id="PTHR30474">
    <property type="entry name" value="CELL CYCLE PROTEIN"/>
    <property type="match status" value="1"/>
</dbReference>
<feature type="transmembrane region" description="Helical" evidence="17">
    <location>
        <begin position="113"/>
        <end position="134"/>
    </location>
</feature>
<dbReference type="InterPro" id="IPR001182">
    <property type="entry name" value="FtsW/RodA"/>
</dbReference>
<keyword evidence="8 17" id="KW-0472">Membrane</keyword>
<dbReference type="PANTHER" id="PTHR30474:SF2">
    <property type="entry name" value="PEPTIDOGLYCAN GLYCOSYLTRANSFERASE FTSW-RELATED"/>
    <property type="match status" value="1"/>
</dbReference>
<evidence type="ECO:0000313" key="18">
    <source>
        <dbReference type="EMBL" id="QBK25517.1"/>
    </source>
</evidence>
<keyword evidence="19" id="KW-1185">Reference proteome</keyword>
<sequence>MRKYLSYYIRNFDYALFFDYIFLCLFGLVMIYSSSIMVALVDGKEPDYYYKKQLFNLLVSFFAFAVGAFIPYKHYSRKKIMVFMVGLITILMFWVFFFGFGESGTGSKSWISLFGLMSFQPSELAKLIIILYFAGTFYRKTLNNPTVELNPNNIIYPIIVWIFIIFFVALETDLGAVLIISGIAIGVVAASGIRIRTFFKFFAELVVLGAAVLGFILLIKGDKFLTPNRIGRIKAFINPFEYEQGSGHQVIQGYIAIGSGGLEGVGLGQSVQKLGYLPEPQTDFIMAVIAEELGLMGVAIVLGGLGFIVFKALLIALTTKDPLARMIAAGIASWIAIQTFINLGGLSGLIPLTGVTLPFISYGGSSILVLSFAMGILINISMYEKLEKRKLRGTK</sequence>
<feature type="transmembrane region" description="Helical" evidence="17">
    <location>
        <begin position="176"/>
        <end position="194"/>
    </location>
</feature>
<dbReference type="PROSITE" id="PS00428">
    <property type="entry name" value="FTSW_RODA_SPOVE"/>
    <property type="match status" value="1"/>
</dbReference>
<dbReference type="AlphaFoldDB" id="A0A4P6US92"/>
<keyword evidence="7 17" id="KW-1133">Transmembrane helix</keyword>
<feature type="transmembrane region" description="Helical" evidence="17">
    <location>
        <begin position="53"/>
        <end position="70"/>
    </location>
</feature>
<evidence type="ECO:0000256" key="11">
    <source>
        <dbReference type="ARBA" id="ARBA00038053"/>
    </source>
</evidence>
<dbReference type="RefSeq" id="WP_208651903.1">
    <property type="nucleotide sequence ID" value="NZ_CP036528.1"/>
</dbReference>
<feature type="transmembrane region" description="Helical" evidence="17">
    <location>
        <begin position="154"/>
        <end position="170"/>
    </location>
</feature>
<accession>A0A4P6US92</accession>
<evidence type="ECO:0000256" key="4">
    <source>
        <dbReference type="ARBA" id="ARBA00022692"/>
    </source>
</evidence>
<feature type="transmembrane region" description="Helical" evidence="17">
    <location>
        <begin position="326"/>
        <end position="347"/>
    </location>
</feature>
<feature type="transmembrane region" description="Helical" evidence="17">
    <location>
        <begin position="82"/>
        <end position="101"/>
    </location>
</feature>
<dbReference type="Pfam" id="PF01098">
    <property type="entry name" value="FTSW_RODA_SPOVE"/>
    <property type="match status" value="1"/>
</dbReference>
<feature type="transmembrane region" description="Helical" evidence="17">
    <location>
        <begin position="20"/>
        <end position="41"/>
    </location>
</feature>
<comment type="catalytic activity">
    <reaction evidence="15">
        <text>[GlcNAc-(1-&gt;4)-Mur2Ac(oyl-L-Ala-gamma-D-Glu-L-Lys-D-Ala-D-Ala)](n)-di-trans,octa-cis-undecaprenyl diphosphate + beta-D-GlcNAc-(1-&gt;4)-Mur2Ac(oyl-L-Ala-gamma-D-Glu-L-Lys-D-Ala-D-Ala)-di-trans,octa-cis-undecaprenyl diphosphate = [GlcNAc-(1-&gt;4)-Mur2Ac(oyl-L-Ala-gamma-D-Glu-L-Lys-D-Ala-D-Ala)](n+1)-di-trans,octa-cis-undecaprenyl diphosphate + di-trans,octa-cis-undecaprenyl diphosphate + H(+)</text>
        <dbReference type="Rhea" id="RHEA:23708"/>
        <dbReference type="Rhea" id="RHEA-COMP:9602"/>
        <dbReference type="Rhea" id="RHEA-COMP:9603"/>
        <dbReference type="ChEBI" id="CHEBI:15378"/>
        <dbReference type="ChEBI" id="CHEBI:58405"/>
        <dbReference type="ChEBI" id="CHEBI:60033"/>
        <dbReference type="ChEBI" id="CHEBI:78435"/>
        <dbReference type="EC" id="2.4.99.28"/>
    </reaction>
</comment>
<evidence type="ECO:0000256" key="3">
    <source>
        <dbReference type="ARBA" id="ARBA00022679"/>
    </source>
</evidence>
<keyword evidence="3" id="KW-0808">Transferase</keyword>
<keyword evidence="18" id="KW-0131">Cell cycle</keyword>
<feature type="transmembrane region" description="Helical" evidence="17">
    <location>
        <begin position="201"/>
        <end position="219"/>
    </location>
</feature>
<dbReference type="EMBL" id="CP036528">
    <property type="protein sequence ID" value="QBK25517.1"/>
    <property type="molecule type" value="Genomic_DNA"/>
</dbReference>
<dbReference type="InterPro" id="IPR018365">
    <property type="entry name" value="Cell_cycle_FtsW-rel_CS"/>
</dbReference>
<evidence type="ECO:0000256" key="12">
    <source>
        <dbReference type="ARBA" id="ARBA00041185"/>
    </source>
</evidence>
<evidence type="ECO:0000256" key="15">
    <source>
        <dbReference type="ARBA" id="ARBA00049902"/>
    </source>
</evidence>
<dbReference type="GO" id="GO:0015648">
    <property type="term" value="F:lipid-linked peptidoglycan transporter activity"/>
    <property type="evidence" value="ECO:0007669"/>
    <property type="project" value="TreeGrafter"/>
</dbReference>
<evidence type="ECO:0000256" key="7">
    <source>
        <dbReference type="ARBA" id="ARBA00022989"/>
    </source>
</evidence>
<keyword evidence="2" id="KW-0328">Glycosyltransferase</keyword>
<keyword evidence="4 17" id="KW-0812">Transmembrane</keyword>
<comment type="function">
    <text evidence="16">Peptidoglycan polymerase that is essential for cell division.</text>
</comment>
<dbReference type="EC" id="2.4.99.28" evidence="14"/>
<protein>
    <recommendedName>
        <fullName evidence="12">Probable peptidoglycan glycosyltransferase FtsW</fullName>
        <ecNumber evidence="14">2.4.99.28</ecNumber>
    </recommendedName>
    <alternativeName>
        <fullName evidence="13">Cell division protein FtsW</fullName>
    </alternativeName>
    <alternativeName>
        <fullName evidence="10">Cell wall polymerase</fullName>
    </alternativeName>
    <alternativeName>
        <fullName evidence="9">Peptidoglycan polymerase</fullName>
    </alternativeName>
</protein>
<reference evidence="18 19" key="1">
    <citation type="submission" date="2019-02" db="EMBL/GenBank/DDBJ databases">
        <title>Ureibacillus thermophilus.</title>
        <authorList>
            <person name="Sunny J.S."/>
            <person name="Natarajan A."/>
            <person name="Saleena L.M."/>
        </authorList>
    </citation>
    <scope>NUCLEOTIDE SEQUENCE [LARGE SCALE GENOMIC DNA]</scope>
    <source>
        <strain evidence="18 19">LM102</strain>
    </source>
</reference>
<keyword evidence="6" id="KW-0573">Peptidoglycan synthesis</keyword>
<evidence type="ECO:0000256" key="2">
    <source>
        <dbReference type="ARBA" id="ARBA00022676"/>
    </source>
</evidence>